<evidence type="ECO:0000256" key="7">
    <source>
        <dbReference type="SAM" id="Phobius"/>
    </source>
</evidence>
<evidence type="ECO:0000256" key="2">
    <source>
        <dbReference type="ARBA" id="ARBA00006679"/>
    </source>
</evidence>
<evidence type="ECO:0000256" key="3">
    <source>
        <dbReference type="ARBA" id="ARBA00022475"/>
    </source>
</evidence>
<evidence type="ECO:0000256" key="5">
    <source>
        <dbReference type="ARBA" id="ARBA00022989"/>
    </source>
</evidence>
<reference evidence="9" key="1">
    <citation type="journal article" date="2020" name="MBio">
        <title>Horizontal gene transfer to a defensive symbiont with a reduced genome amongst a multipartite beetle microbiome.</title>
        <authorList>
            <person name="Waterworth S.C."/>
            <person name="Florez L.V."/>
            <person name="Rees E.R."/>
            <person name="Hertweck C."/>
            <person name="Kaltenpoth M."/>
            <person name="Kwan J.C."/>
        </authorList>
    </citation>
    <scope>NUCLEOTIDE SEQUENCE [LARGE SCALE GENOMIC DNA]</scope>
</reference>
<dbReference type="PANTHER" id="PTHR33452:SF1">
    <property type="entry name" value="INNER MEMBRANE PROTEIN YPHA-RELATED"/>
    <property type="match status" value="1"/>
</dbReference>
<keyword evidence="4 7" id="KW-0812">Transmembrane</keyword>
<protein>
    <recommendedName>
        <fullName evidence="10">DoxX family protein</fullName>
    </recommendedName>
</protein>
<keyword evidence="5 7" id="KW-1133">Transmembrane helix</keyword>
<evidence type="ECO:0000256" key="4">
    <source>
        <dbReference type="ARBA" id="ARBA00022692"/>
    </source>
</evidence>
<dbReference type="Pfam" id="PF07681">
    <property type="entry name" value="DoxX"/>
    <property type="match status" value="1"/>
</dbReference>
<gene>
    <name evidence="8" type="ORF">GAK31_01114</name>
</gene>
<evidence type="ECO:0000256" key="6">
    <source>
        <dbReference type="ARBA" id="ARBA00023136"/>
    </source>
</evidence>
<dbReference type="InterPro" id="IPR032808">
    <property type="entry name" value="DoxX"/>
</dbReference>
<dbReference type="AlphaFoldDB" id="A0A7V8FH41"/>
<keyword evidence="3" id="KW-1003">Cell membrane</keyword>
<feature type="transmembrane region" description="Helical" evidence="7">
    <location>
        <begin position="81"/>
        <end position="100"/>
    </location>
</feature>
<dbReference type="EMBL" id="WNDS01000002">
    <property type="protein sequence ID" value="KAF1015639.1"/>
    <property type="molecule type" value="Genomic_DNA"/>
</dbReference>
<dbReference type="PANTHER" id="PTHR33452">
    <property type="entry name" value="OXIDOREDUCTASE CATD-RELATED"/>
    <property type="match status" value="1"/>
</dbReference>
<proteinExistence type="inferred from homology"/>
<name>A0A7V8FH41_STEMA</name>
<comment type="subcellular location">
    <subcellularLocation>
        <location evidence="1">Cell membrane</location>
        <topology evidence="1">Multi-pass membrane protein</topology>
    </subcellularLocation>
</comment>
<evidence type="ECO:0000313" key="8">
    <source>
        <dbReference type="EMBL" id="KAF1015639.1"/>
    </source>
</evidence>
<dbReference type="InterPro" id="IPR051907">
    <property type="entry name" value="DoxX-like_oxidoreductase"/>
</dbReference>
<keyword evidence="6 7" id="KW-0472">Membrane</keyword>
<organism evidence="8 9">
    <name type="scientific">Stenotrophomonas maltophilia</name>
    <name type="common">Pseudomonas maltophilia</name>
    <name type="synonym">Xanthomonas maltophilia</name>
    <dbReference type="NCBI Taxonomy" id="40324"/>
    <lineage>
        <taxon>Bacteria</taxon>
        <taxon>Pseudomonadati</taxon>
        <taxon>Pseudomonadota</taxon>
        <taxon>Gammaproteobacteria</taxon>
        <taxon>Lysobacterales</taxon>
        <taxon>Lysobacteraceae</taxon>
        <taxon>Stenotrophomonas</taxon>
        <taxon>Stenotrophomonas maltophilia group</taxon>
    </lineage>
</organism>
<evidence type="ECO:0008006" key="10">
    <source>
        <dbReference type="Google" id="ProtNLM"/>
    </source>
</evidence>
<evidence type="ECO:0000313" key="9">
    <source>
        <dbReference type="Proteomes" id="UP000487117"/>
    </source>
</evidence>
<dbReference type="GO" id="GO:0005886">
    <property type="term" value="C:plasma membrane"/>
    <property type="evidence" value="ECO:0007669"/>
    <property type="project" value="UniProtKB-SubCell"/>
</dbReference>
<accession>A0A7V8FH41</accession>
<sequence>MNLPPSPTAHSPARATHAVIAACTRLEPFLYAVLRIGFGAIILSHGLPKALGTGHGSMADPMASSTALIERALHLPFTHELAVLVMLLETLGGVMLMLGLRVGPVALLLALEMAGIACALGPAWAWIDRGIEYPVLMGLLALYMATRGAGACSVDGRLRARG</sequence>
<evidence type="ECO:0000256" key="1">
    <source>
        <dbReference type="ARBA" id="ARBA00004651"/>
    </source>
</evidence>
<comment type="caution">
    <text evidence="8">The sequence shown here is derived from an EMBL/GenBank/DDBJ whole genome shotgun (WGS) entry which is preliminary data.</text>
</comment>
<comment type="similarity">
    <text evidence="2">Belongs to the DoxX family.</text>
</comment>
<feature type="transmembrane region" description="Helical" evidence="7">
    <location>
        <begin position="107"/>
        <end position="127"/>
    </location>
</feature>
<dbReference type="Proteomes" id="UP000487117">
    <property type="component" value="Unassembled WGS sequence"/>
</dbReference>